<gene>
    <name evidence="2" type="ORF">D3H55_01420</name>
</gene>
<accession>A0A3A1R747</accession>
<evidence type="ECO:0000256" key="1">
    <source>
        <dbReference type="SAM" id="Phobius"/>
    </source>
</evidence>
<proteinExistence type="predicted"/>
<protein>
    <submittedName>
        <fullName evidence="2">Uncharacterized protein</fullName>
    </submittedName>
</protein>
<keyword evidence="1" id="KW-0472">Membrane</keyword>
<reference evidence="2 3" key="1">
    <citation type="submission" date="2018-09" db="EMBL/GenBank/DDBJ databases">
        <title>Bacillus saliacetes sp. nov., isolated from Thai shrimp paste (Ka-pi).</title>
        <authorList>
            <person name="Daroonpunt R."/>
            <person name="Tanasupawat S."/>
            <person name="Yiamsombut S."/>
        </authorList>
    </citation>
    <scope>NUCLEOTIDE SEQUENCE [LARGE SCALE GENOMIC DNA]</scope>
    <source>
        <strain evidence="2 3">SKP7-4</strain>
    </source>
</reference>
<dbReference type="RefSeq" id="WP_119545110.1">
    <property type="nucleotide sequence ID" value="NZ_QXIR01000001.1"/>
</dbReference>
<sequence length="395" mass="44972">MKANLQYNGLPAGAISFASLPAFMIFLEEQGYKSRWKSDSRTLDIEHFLYDKKVLLHMKQSGDGLAGQVGKQLKMFLKQLGIRVEMVQEESAIEDVKGDLMIRLELDTENGDENKVSISTTSGVDRRVVKEKILPLFQQADYSCQHLHDHEKIPVPCIRFGIWTNHDSKEQEDFLSTSLTKAVYHLLRKEKSLHFLDLFWDLQNQAPKKPSRSRDNKPREEEAPLKTIHPVEQEARVDYTKPADCDLIFDYSVSVGRKTGKYTVLSSIYLRNSGGKALKNPMLCIKVNPVDSVDLGGQILPPGMSQLFAVQGEQGAQGWEYVGEEWLQTAYSTGEYWIQPIQDLTLQPSEDVLLEGVQFSFESPEDSQNITIAGFVFFNNQEYRFKALNTIEFSF</sequence>
<dbReference type="AlphaFoldDB" id="A0A3A1R747"/>
<keyword evidence="1" id="KW-1133">Transmembrane helix</keyword>
<dbReference type="Proteomes" id="UP000265801">
    <property type="component" value="Unassembled WGS sequence"/>
</dbReference>
<keyword evidence="1" id="KW-0812">Transmembrane</keyword>
<feature type="transmembrane region" description="Helical" evidence="1">
    <location>
        <begin position="6"/>
        <end position="27"/>
    </location>
</feature>
<organism evidence="2 3">
    <name type="scientific">Bacillus salacetis</name>
    <dbReference type="NCBI Taxonomy" id="2315464"/>
    <lineage>
        <taxon>Bacteria</taxon>
        <taxon>Bacillati</taxon>
        <taxon>Bacillota</taxon>
        <taxon>Bacilli</taxon>
        <taxon>Bacillales</taxon>
        <taxon>Bacillaceae</taxon>
        <taxon>Bacillus</taxon>
    </lineage>
</organism>
<name>A0A3A1R747_9BACI</name>
<keyword evidence="3" id="KW-1185">Reference proteome</keyword>
<evidence type="ECO:0000313" key="3">
    <source>
        <dbReference type="Proteomes" id="UP000265801"/>
    </source>
</evidence>
<dbReference type="EMBL" id="QXIR01000001">
    <property type="protein sequence ID" value="RIW39041.1"/>
    <property type="molecule type" value="Genomic_DNA"/>
</dbReference>
<comment type="caution">
    <text evidence="2">The sequence shown here is derived from an EMBL/GenBank/DDBJ whole genome shotgun (WGS) entry which is preliminary data.</text>
</comment>
<evidence type="ECO:0000313" key="2">
    <source>
        <dbReference type="EMBL" id="RIW39041.1"/>
    </source>
</evidence>